<evidence type="ECO:0000313" key="4">
    <source>
        <dbReference type="Proteomes" id="UP000266183"/>
    </source>
</evidence>
<feature type="coiled-coil region" evidence="1">
    <location>
        <begin position="161"/>
        <end position="195"/>
    </location>
</feature>
<proteinExistence type="predicted"/>
<sequence length="195" mass="22275">MLMRTTTKSKAAVSMKRAPARKKAIKSSKENLEDIFEDQLRDIYWAEKHLTKALPKMARAAFNDELREAFNTHLDETRMQIVRLEKCFELLEKKAMAKKCEAMQGLVEEGEEAIEEYDEGHARDAALIAAGQKVEHYEISAYGTLRTMANVLGKTQCAQLLEETKEEEAQTDVKLTRLAEKINHLAAEMQEEEVE</sequence>
<dbReference type="KEGG" id="chk:D4L85_04175"/>
<dbReference type="AlphaFoldDB" id="A0A385SDS8"/>
<dbReference type="PANTHER" id="PTHR30565">
    <property type="entry name" value="PROTEIN YCIF"/>
    <property type="match status" value="1"/>
</dbReference>
<dbReference type="InterPro" id="IPR047114">
    <property type="entry name" value="YciF"/>
</dbReference>
<reference evidence="4" key="1">
    <citation type="submission" date="2018-09" db="EMBL/GenBank/DDBJ databases">
        <title>Chryseolinea sp. KIS68-18 isolated from soil.</title>
        <authorList>
            <person name="Weon H.-Y."/>
            <person name="Kwon S.-W."/>
            <person name="Lee S.A."/>
        </authorList>
    </citation>
    <scope>NUCLEOTIDE SEQUENCE [LARGE SCALE GENOMIC DNA]</scope>
    <source>
        <strain evidence="4">KIS68-18</strain>
    </source>
</reference>
<dbReference type="PANTHER" id="PTHR30565:SF9">
    <property type="entry name" value="PROTEIN YCIF"/>
    <property type="match status" value="1"/>
</dbReference>
<dbReference type="SUPFAM" id="SSF47240">
    <property type="entry name" value="Ferritin-like"/>
    <property type="match status" value="1"/>
</dbReference>
<evidence type="ECO:0000313" key="3">
    <source>
        <dbReference type="EMBL" id="AYB29823.1"/>
    </source>
</evidence>
<evidence type="ECO:0000256" key="2">
    <source>
        <dbReference type="SAM" id="MobiDB-lite"/>
    </source>
</evidence>
<feature type="region of interest" description="Disordered" evidence="2">
    <location>
        <begin position="1"/>
        <end position="24"/>
    </location>
</feature>
<evidence type="ECO:0000256" key="1">
    <source>
        <dbReference type="SAM" id="Coils"/>
    </source>
</evidence>
<dbReference type="Proteomes" id="UP000266183">
    <property type="component" value="Chromosome"/>
</dbReference>
<dbReference type="CDD" id="cd07909">
    <property type="entry name" value="YciF"/>
    <property type="match status" value="1"/>
</dbReference>
<organism evidence="3 4">
    <name type="scientific">Chryseolinea soli</name>
    <dbReference type="NCBI Taxonomy" id="2321403"/>
    <lineage>
        <taxon>Bacteria</taxon>
        <taxon>Pseudomonadati</taxon>
        <taxon>Bacteroidota</taxon>
        <taxon>Cytophagia</taxon>
        <taxon>Cytophagales</taxon>
        <taxon>Fulvivirgaceae</taxon>
        <taxon>Chryseolinea</taxon>
    </lineage>
</organism>
<dbReference type="InterPro" id="IPR010287">
    <property type="entry name" value="DUF892_YciF-like"/>
</dbReference>
<protein>
    <submittedName>
        <fullName evidence="3">Ferritin-like domain-containing protein</fullName>
    </submittedName>
</protein>
<name>A0A385SDS8_9BACT</name>
<keyword evidence="1" id="KW-0175">Coiled coil</keyword>
<dbReference type="InterPro" id="IPR009078">
    <property type="entry name" value="Ferritin-like_SF"/>
</dbReference>
<dbReference type="Gene3D" id="1.20.1260.10">
    <property type="match status" value="1"/>
</dbReference>
<dbReference type="EMBL" id="CP032382">
    <property type="protein sequence ID" value="AYB29823.1"/>
    <property type="molecule type" value="Genomic_DNA"/>
</dbReference>
<dbReference type="InterPro" id="IPR012347">
    <property type="entry name" value="Ferritin-like"/>
</dbReference>
<dbReference type="OrthoDB" id="9795056at2"/>
<keyword evidence="4" id="KW-1185">Reference proteome</keyword>
<dbReference type="Pfam" id="PF05974">
    <property type="entry name" value="DUF892"/>
    <property type="match status" value="1"/>
</dbReference>
<accession>A0A385SDS8</accession>
<gene>
    <name evidence="3" type="ORF">D4L85_04175</name>
</gene>